<dbReference type="Pfam" id="PF17281">
    <property type="entry name" value="DUF5346"/>
    <property type="match status" value="1"/>
</dbReference>
<evidence type="ECO:0000256" key="2">
    <source>
        <dbReference type="SAM" id="SignalP"/>
    </source>
</evidence>
<dbReference type="Proteomes" id="UP000050741">
    <property type="component" value="Unassembled WGS sequence"/>
</dbReference>
<feature type="chain" id="PRO_5008146874" evidence="2">
    <location>
        <begin position="40"/>
        <end position="435"/>
    </location>
</feature>
<accession>A0A183C040</accession>
<dbReference type="AlphaFoldDB" id="A0A183C040"/>
<feature type="compositionally biased region" description="Low complexity" evidence="1">
    <location>
        <begin position="92"/>
        <end position="104"/>
    </location>
</feature>
<feature type="region of interest" description="Disordered" evidence="1">
    <location>
        <begin position="139"/>
        <end position="183"/>
    </location>
</feature>
<feature type="region of interest" description="Disordered" evidence="1">
    <location>
        <begin position="292"/>
        <end position="322"/>
    </location>
</feature>
<proteinExistence type="predicted"/>
<name>A0A183C040_GLOPA</name>
<reference evidence="4" key="3">
    <citation type="submission" date="2016-06" db="UniProtKB">
        <authorList>
            <consortium name="WormBaseParasite"/>
        </authorList>
    </citation>
    <scope>IDENTIFICATION</scope>
</reference>
<keyword evidence="3" id="KW-1185">Reference proteome</keyword>
<feature type="region of interest" description="Disordered" evidence="1">
    <location>
        <begin position="399"/>
        <end position="435"/>
    </location>
</feature>
<reference evidence="3" key="1">
    <citation type="submission" date="2013-12" db="EMBL/GenBank/DDBJ databases">
        <authorList>
            <person name="Aslett M."/>
        </authorList>
    </citation>
    <scope>NUCLEOTIDE SEQUENCE [LARGE SCALE GENOMIC DNA]</scope>
    <source>
        <strain evidence="3">Lindley</strain>
    </source>
</reference>
<keyword evidence="2" id="KW-0732">Signal</keyword>
<sequence>MLAQCYAKRPQWNHHVLPRKHPQLFTSIVLLLLLTLTSSASVNAQGSDQGNGQQQQSASSPSTSSSSFVLADPNNDASAFSPPAEPSPILPATPQQQQADAAAQLGMPSSGGGAAPSTANDFQQQQTAPQLLDQNQSAATKAGTGGYGTMVPSGGQQQSDADAMNESPPSQGPSSSSSEPNMAKGRQFNQYALPGAALPEPMGGIGLGAGPAAGTCPGGVSLNIECDPKRPWPQCPPQSYCYATNTVDIGPYFCCPVWSTYGAAWRPSTPFYAYAPPPPPNWPEPMRMAAAPWTGGPVRKERREQRFSNEEEPPAAAMTPADGGAPAAMMAPPAAMMAPPAAMMAPPAAMMAPPAAIMATPAAMMAPADGAPPAALMTPDEQRKIVQVMNDWVERQKVAAVPSPPATTVGKGEAPAAAAVENKNAATTTNSGRAA</sequence>
<organism evidence="3 4">
    <name type="scientific">Globodera pallida</name>
    <name type="common">Potato cyst nematode worm</name>
    <name type="synonym">Heterodera pallida</name>
    <dbReference type="NCBI Taxonomy" id="36090"/>
    <lineage>
        <taxon>Eukaryota</taxon>
        <taxon>Metazoa</taxon>
        <taxon>Ecdysozoa</taxon>
        <taxon>Nematoda</taxon>
        <taxon>Chromadorea</taxon>
        <taxon>Rhabditida</taxon>
        <taxon>Tylenchina</taxon>
        <taxon>Tylenchomorpha</taxon>
        <taxon>Tylenchoidea</taxon>
        <taxon>Heteroderidae</taxon>
        <taxon>Heteroderinae</taxon>
        <taxon>Globodera</taxon>
    </lineage>
</organism>
<evidence type="ECO:0000256" key="1">
    <source>
        <dbReference type="SAM" id="MobiDB-lite"/>
    </source>
</evidence>
<dbReference type="InterPro" id="IPR035231">
    <property type="entry name" value="DUF5346"/>
</dbReference>
<feature type="compositionally biased region" description="Low complexity" evidence="1">
    <location>
        <begin position="408"/>
        <end position="429"/>
    </location>
</feature>
<protein>
    <submittedName>
        <fullName evidence="4">IgA FC receptor</fullName>
    </submittedName>
</protein>
<reference evidence="3" key="2">
    <citation type="submission" date="2014-05" db="EMBL/GenBank/DDBJ databases">
        <title>The genome and life-stage specific transcriptomes of Globodera pallida elucidate key aspects of plant parasitism by a cyst nematode.</title>
        <authorList>
            <person name="Cotton J.A."/>
            <person name="Lilley C.J."/>
            <person name="Jones L.M."/>
            <person name="Kikuchi T."/>
            <person name="Reid A.J."/>
            <person name="Thorpe P."/>
            <person name="Tsai I.J."/>
            <person name="Beasley H."/>
            <person name="Blok V."/>
            <person name="Cock P.J.A."/>
            <person name="Van den Akker S.E."/>
            <person name="Holroyd N."/>
            <person name="Hunt M."/>
            <person name="Mantelin S."/>
            <person name="Naghra H."/>
            <person name="Pain A."/>
            <person name="Palomares-Rius J.E."/>
            <person name="Zarowiecki M."/>
            <person name="Berriman M."/>
            <person name="Jones J.T."/>
            <person name="Urwin P.E."/>
        </authorList>
    </citation>
    <scope>NUCLEOTIDE SEQUENCE [LARGE SCALE GENOMIC DNA]</scope>
    <source>
        <strain evidence="3">Lindley</strain>
    </source>
</reference>
<feature type="region of interest" description="Disordered" evidence="1">
    <location>
        <begin position="43"/>
        <end position="125"/>
    </location>
</feature>
<feature type="compositionally biased region" description="Low complexity" evidence="1">
    <location>
        <begin position="43"/>
        <end position="67"/>
    </location>
</feature>
<feature type="compositionally biased region" description="Low complexity" evidence="1">
    <location>
        <begin position="167"/>
        <end position="180"/>
    </location>
</feature>
<feature type="compositionally biased region" description="Basic and acidic residues" evidence="1">
    <location>
        <begin position="298"/>
        <end position="309"/>
    </location>
</feature>
<feature type="signal peptide" evidence="2">
    <location>
        <begin position="1"/>
        <end position="39"/>
    </location>
</feature>
<dbReference type="WBParaSite" id="GPLIN_000623200">
    <property type="protein sequence ID" value="GPLIN_000623200"/>
    <property type="gene ID" value="GPLIN_000623200"/>
</dbReference>
<evidence type="ECO:0000313" key="4">
    <source>
        <dbReference type="WBParaSite" id="GPLIN_000623200"/>
    </source>
</evidence>
<evidence type="ECO:0000313" key="3">
    <source>
        <dbReference type="Proteomes" id="UP000050741"/>
    </source>
</evidence>